<dbReference type="FunFam" id="2.10.25.10:FF:000327">
    <property type="entry name" value="neurogenic locus notch homolog protein 4"/>
    <property type="match status" value="1"/>
</dbReference>
<accession>A0A914VV71</accession>
<dbReference type="GO" id="GO:0005509">
    <property type="term" value="F:calcium ion binding"/>
    <property type="evidence" value="ECO:0007669"/>
    <property type="project" value="InterPro"/>
</dbReference>
<comment type="caution">
    <text evidence="6">Lacks conserved residue(s) required for the propagation of feature annotation.</text>
</comment>
<dbReference type="PROSITE" id="PS50026">
    <property type="entry name" value="EGF_3"/>
    <property type="match status" value="3"/>
</dbReference>
<dbReference type="InterPro" id="IPR009030">
    <property type="entry name" value="Growth_fac_rcpt_cys_sf"/>
</dbReference>
<dbReference type="InterPro" id="IPR000152">
    <property type="entry name" value="EGF-type_Asp/Asn_hydroxyl_site"/>
</dbReference>
<feature type="compositionally biased region" description="Low complexity" evidence="7">
    <location>
        <begin position="472"/>
        <end position="481"/>
    </location>
</feature>
<feature type="region of interest" description="Disordered" evidence="7">
    <location>
        <begin position="386"/>
        <end position="423"/>
    </location>
</feature>
<dbReference type="GO" id="GO:0000902">
    <property type="term" value="P:cell morphogenesis"/>
    <property type="evidence" value="ECO:0007669"/>
    <property type="project" value="UniProtKB-ARBA"/>
</dbReference>
<dbReference type="SMART" id="SM00181">
    <property type="entry name" value="EGF"/>
    <property type="match status" value="4"/>
</dbReference>
<feature type="disulfide bond" evidence="6">
    <location>
        <begin position="138"/>
        <end position="147"/>
    </location>
</feature>
<dbReference type="PROSITE" id="PS00010">
    <property type="entry name" value="ASX_HYDROXYL"/>
    <property type="match status" value="3"/>
</dbReference>
<feature type="domain" description="EGF-like" evidence="9">
    <location>
        <begin position="112"/>
        <end position="148"/>
    </location>
</feature>
<dbReference type="PROSITE" id="PS00022">
    <property type="entry name" value="EGF_1"/>
    <property type="match status" value="4"/>
</dbReference>
<protein>
    <submittedName>
        <fullName evidence="11">EGF-like domain-containing protein</fullName>
    </submittedName>
</protein>
<dbReference type="Proteomes" id="UP000887566">
    <property type="component" value="Unplaced"/>
</dbReference>
<feature type="domain" description="EGF-like" evidence="9">
    <location>
        <begin position="74"/>
        <end position="110"/>
    </location>
</feature>
<dbReference type="InterPro" id="IPR018097">
    <property type="entry name" value="EGF_Ca-bd_CS"/>
</dbReference>
<dbReference type="Pfam" id="PF12661">
    <property type="entry name" value="hEGF"/>
    <property type="match status" value="2"/>
</dbReference>
<dbReference type="Pfam" id="PF00008">
    <property type="entry name" value="EGF"/>
    <property type="match status" value="1"/>
</dbReference>
<organism evidence="10 11">
    <name type="scientific">Plectus sambesii</name>
    <dbReference type="NCBI Taxonomy" id="2011161"/>
    <lineage>
        <taxon>Eukaryota</taxon>
        <taxon>Metazoa</taxon>
        <taxon>Ecdysozoa</taxon>
        <taxon>Nematoda</taxon>
        <taxon>Chromadorea</taxon>
        <taxon>Plectida</taxon>
        <taxon>Plectina</taxon>
        <taxon>Plectoidea</taxon>
        <taxon>Plectidae</taxon>
        <taxon>Plectus</taxon>
    </lineage>
</organism>
<dbReference type="PROSITE" id="PS01187">
    <property type="entry name" value="EGF_CA"/>
    <property type="match status" value="2"/>
</dbReference>
<evidence type="ECO:0000256" key="5">
    <source>
        <dbReference type="ARBA" id="ARBA00023180"/>
    </source>
</evidence>
<dbReference type="FunFam" id="2.10.25.10:FF:000472">
    <property type="entry name" value="Uncharacterized protein, isoform A"/>
    <property type="match status" value="1"/>
</dbReference>
<dbReference type="InterPro" id="IPR000742">
    <property type="entry name" value="EGF"/>
</dbReference>
<feature type="transmembrane region" description="Helical" evidence="8">
    <location>
        <begin position="224"/>
        <end position="250"/>
    </location>
</feature>
<evidence type="ECO:0000256" key="2">
    <source>
        <dbReference type="ARBA" id="ARBA00022729"/>
    </source>
</evidence>
<evidence type="ECO:0000256" key="8">
    <source>
        <dbReference type="SAM" id="Phobius"/>
    </source>
</evidence>
<dbReference type="SUPFAM" id="SSF57184">
    <property type="entry name" value="Growth factor receptor domain"/>
    <property type="match status" value="1"/>
</dbReference>
<feature type="disulfide bond" evidence="6">
    <location>
        <begin position="176"/>
        <end position="185"/>
    </location>
</feature>
<evidence type="ECO:0000313" key="11">
    <source>
        <dbReference type="WBParaSite" id="PSAMB.scaffold2450size23168.g17859.t1"/>
    </source>
</evidence>
<keyword evidence="1 6" id="KW-0245">EGF-like domain</keyword>
<evidence type="ECO:0000256" key="3">
    <source>
        <dbReference type="ARBA" id="ARBA00022737"/>
    </source>
</evidence>
<evidence type="ECO:0000256" key="4">
    <source>
        <dbReference type="ARBA" id="ARBA00023157"/>
    </source>
</evidence>
<evidence type="ECO:0000259" key="9">
    <source>
        <dbReference type="PROSITE" id="PS50026"/>
    </source>
</evidence>
<keyword evidence="5" id="KW-0325">Glycoprotein</keyword>
<sequence>MLAPRAPQSLNEHAIEPLGGLLAHATVGGRGIFIWTPPLLFHVADRGRCVEKFDQDSFTCVCPVGFEGPTCATNIDDCMNDACKNGGVCVDEVNSFKCRCPQGYSGSLCQDNVDECAARPCANGGTCFDMNNDYKCMCRPGFKGKSCTIDINECDSSPCRNGGSCEDQIDSFICHCPPCFTGEQCNVRNDDCHWEPTFRPGNYSIATTPAYSDQLQASSSTDAIILAVGIPIVILFLIIVLMLLAGIFFLHRRSKGQTNIPNDMEAQNAYNARQLYNNIQCGPSTPRNQYDQQHHPDGSFLKPTYKVDNTERYATIKAKHVDNSSLDSGSRPTTPAIVKVTTSGLNAKTPVHAAKGVNDVNSTMNRKAISVDKLNLRRAPHSLERGCVSPDSGCSTSLEPPPLHGMKSEISKDSGLGSPVDDAVDDFADRRQRERTLADLNSCPAVDLPGRGPSDLPRRSRSRTPSHRHQRPSVSSSRDSSLGTATTRVCTDLATQV</sequence>
<keyword evidence="4 6" id="KW-1015">Disulfide bond</keyword>
<proteinExistence type="predicted"/>
<keyword evidence="3" id="KW-0677">Repeat</keyword>
<dbReference type="CDD" id="cd00054">
    <property type="entry name" value="EGF_CA"/>
    <property type="match status" value="3"/>
</dbReference>
<feature type="compositionally biased region" description="Basic residues" evidence="7">
    <location>
        <begin position="459"/>
        <end position="471"/>
    </location>
</feature>
<evidence type="ECO:0000256" key="7">
    <source>
        <dbReference type="SAM" id="MobiDB-lite"/>
    </source>
</evidence>
<keyword evidence="8" id="KW-0472">Membrane</keyword>
<keyword evidence="2" id="KW-0732">Signal</keyword>
<dbReference type="GO" id="GO:0005886">
    <property type="term" value="C:plasma membrane"/>
    <property type="evidence" value="ECO:0007669"/>
    <property type="project" value="UniProtKB-ARBA"/>
</dbReference>
<dbReference type="GO" id="GO:0042063">
    <property type="term" value="P:gliogenesis"/>
    <property type="evidence" value="ECO:0007669"/>
    <property type="project" value="UniProtKB-ARBA"/>
</dbReference>
<dbReference type="InterPro" id="IPR013032">
    <property type="entry name" value="EGF-like_CS"/>
</dbReference>
<dbReference type="PANTHER" id="PTHR12916">
    <property type="entry name" value="CYTOCHROME C OXIDASE POLYPEPTIDE VIC-2"/>
    <property type="match status" value="1"/>
</dbReference>
<dbReference type="InterPro" id="IPR001881">
    <property type="entry name" value="EGF-like_Ca-bd_dom"/>
</dbReference>
<feature type="region of interest" description="Disordered" evidence="7">
    <location>
        <begin position="435"/>
        <end position="497"/>
    </location>
</feature>
<dbReference type="AlphaFoldDB" id="A0A914VV71"/>
<feature type="disulfide bond" evidence="6">
    <location>
        <begin position="100"/>
        <end position="109"/>
    </location>
</feature>
<evidence type="ECO:0000256" key="1">
    <source>
        <dbReference type="ARBA" id="ARBA00022536"/>
    </source>
</evidence>
<dbReference type="PROSITE" id="PS01186">
    <property type="entry name" value="EGF_2"/>
    <property type="match status" value="3"/>
</dbReference>
<feature type="compositionally biased region" description="Polar residues" evidence="7">
    <location>
        <begin position="482"/>
        <end position="497"/>
    </location>
</feature>
<dbReference type="Gene3D" id="2.10.25.10">
    <property type="entry name" value="Laminin"/>
    <property type="match status" value="4"/>
</dbReference>
<feature type="domain" description="EGF-like" evidence="9">
    <location>
        <begin position="150"/>
        <end position="186"/>
    </location>
</feature>
<keyword evidence="10" id="KW-1185">Reference proteome</keyword>
<keyword evidence="8" id="KW-1133">Transmembrane helix</keyword>
<evidence type="ECO:0000313" key="10">
    <source>
        <dbReference type="Proteomes" id="UP000887566"/>
    </source>
</evidence>
<dbReference type="FunFam" id="2.10.25.10:FF:000230">
    <property type="entry name" value="Delta-like protein"/>
    <property type="match status" value="1"/>
</dbReference>
<evidence type="ECO:0000256" key="6">
    <source>
        <dbReference type="PROSITE-ProRule" id="PRU00076"/>
    </source>
</evidence>
<keyword evidence="8" id="KW-0812">Transmembrane</keyword>
<dbReference type="SMART" id="SM00179">
    <property type="entry name" value="EGF_CA"/>
    <property type="match status" value="3"/>
</dbReference>
<name>A0A914VV71_9BILA</name>
<dbReference type="WBParaSite" id="PSAMB.scaffold2450size23168.g17859.t1">
    <property type="protein sequence ID" value="PSAMB.scaffold2450size23168.g17859.t1"/>
    <property type="gene ID" value="PSAMB.scaffold2450size23168.g17859"/>
</dbReference>
<dbReference type="PRINTS" id="PR00010">
    <property type="entry name" value="EGFBLOOD"/>
</dbReference>
<dbReference type="GO" id="GO:0048666">
    <property type="term" value="P:neuron development"/>
    <property type="evidence" value="ECO:0007669"/>
    <property type="project" value="UniProtKB-ARBA"/>
</dbReference>
<reference evidence="11" key="1">
    <citation type="submission" date="2022-11" db="UniProtKB">
        <authorList>
            <consortium name="WormBaseParasite"/>
        </authorList>
    </citation>
    <scope>IDENTIFICATION</scope>
</reference>
<dbReference type="PANTHER" id="PTHR12916:SF4">
    <property type="entry name" value="UNINFLATABLE, ISOFORM C"/>
    <property type="match status" value="1"/>
</dbReference>